<keyword evidence="5" id="KW-0804">Transcription</keyword>
<dbReference type="InterPro" id="IPR050313">
    <property type="entry name" value="Carb_Metab_HTH_regulators"/>
</dbReference>
<dbReference type="InterPro" id="IPR036390">
    <property type="entry name" value="WH_DNA-bd_sf"/>
</dbReference>
<evidence type="ECO:0000313" key="9">
    <source>
        <dbReference type="Proteomes" id="UP001254075"/>
    </source>
</evidence>
<name>A0AAW8W0A3_9LACO</name>
<evidence type="ECO:0000256" key="1">
    <source>
        <dbReference type="ARBA" id="ARBA00021390"/>
    </source>
</evidence>
<dbReference type="EMBL" id="JAVLAM010000001">
    <property type="protein sequence ID" value="MDT7013396.1"/>
    <property type="molecule type" value="Genomic_DNA"/>
</dbReference>
<evidence type="ECO:0000256" key="2">
    <source>
        <dbReference type="ARBA" id="ARBA00022491"/>
    </source>
</evidence>
<proteinExistence type="predicted"/>
<dbReference type="GO" id="GO:0003700">
    <property type="term" value="F:DNA-binding transcription factor activity"/>
    <property type="evidence" value="ECO:0007669"/>
    <property type="project" value="InterPro"/>
</dbReference>
<dbReference type="Proteomes" id="UP001254075">
    <property type="component" value="Unassembled WGS sequence"/>
</dbReference>
<keyword evidence="2" id="KW-0678">Repressor</keyword>
<keyword evidence="3" id="KW-0805">Transcription regulation</keyword>
<dbReference type="Pfam" id="PF00455">
    <property type="entry name" value="DeoRC"/>
    <property type="match status" value="1"/>
</dbReference>
<gene>
    <name evidence="8" type="ORF">RI532_03015</name>
</gene>
<evidence type="ECO:0000256" key="6">
    <source>
        <dbReference type="ARBA" id="ARBA00024937"/>
    </source>
</evidence>
<dbReference type="InterPro" id="IPR014036">
    <property type="entry name" value="DeoR-like_C"/>
</dbReference>
<evidence type="ECO:0000256" key="4">
    <source>
        <dbReference type="ARBA" id="ARBA00023125"/>
    </source>
</evidence>
<dbReference type="PRINTS" id="PR00037">
    <property type="entry name" value="HTHLACR"/>
</dbReference>
<evidence type="ECO:0000259" key="7">
    <source>
        <dbReference type="PROSITE" id="PS51000"/>
    </source>
</evidence>
<dbReference type="InterPro" id="IPR001034">
    <property type="entry name" value="DeoR_HTH"/>
</dbReference>
<organism evidence="8 9">
    <name type="scientific">Levilactobacillus namurensis</name>
    <dbReference type="NCBI Taxonomy" id="380393"/>
    <lineage>
        <taxon>Bacteria</taxon>
        <taxon>Bacillati</taxon>
        <taxon>Bacillota</taxon>
        <taxon>Bacilli</taxon>
        <taxon>Lactobacillales</taxon>
        <taxon>Lactobacillaceae</taxon>
        <taxon>Levilactobacillus</taxon>
    </lineage>
</organism>
<dbReference type="SMART" id="SM00420">
    <property type="entry name" value="HTH_DEOR"/>
    <property type="match status" value="1"/>
</dbReference>
<comment type="caution">
    <text evidence="8">The sequence shown here is derived from an EMBL/GenBank/DDBJ whole genome shotgun (WGS) entry which is preliminary data.</text>
</comment>
<dbReference type="Pfam" id="PF08220">
    <property type="entry name" value="HTH_DeoR"/>
    <property type="match status" value="1"/>
</dbReference>
<dbReference type="PANTHER" id="PTHR30363">
    <property type="entry name" value="HTH-TYPE TRANSCRIPTIONAL REGULATOR SRLR-RELATED"/>
    <property type="match status" value="1"/>
</dbReference>
<protein>
    <recommendedName>
        <fullName evidence="1">Lactose phosphotransferase system repressor</fullName>
    </recommendedName>
</protein>
<dbReference type="PANTHER" id="PTHR30363:SF4">
    <property type="entry name" value="GLYCEROL-3-PHOSPHATE REGULON REPRESSOR"/>
    <property type="match status" value="1"/>
</dbReference>
<sequence length="248" mass="27407">MLNQRLENILKLVNQAQKISVNALATQLDVSVVTIRKDLTLLESRGLLRREQGVAVVNQPDDLNFRLAQHYDAKQRIALAAAELVADDSTIMIESGSTCALLAAALGDQQKHVTIITNSYYIANYVAQYPFLEVFVLGGQYQPTAQVGVGPLTQQLLMNFHVQHLFVGTDGYEATTGFSSRDIQRNEVVQAMATRADQLTILTDSTKFQRPSLIHQFRLDQVTRVITDTALAPSVATALKARVRLQTV</sequence>
<accession>A0AAW8W0A3</accession>
<dbReference type="PROSITE" id="PS51000">
    <property type="entry name" value="HTH_DEOR_2"/>
    <property type="match status" value="1"/>
</dbReference>
<evidence type="ECO:0000256" key="3">
    <source>
        <dbReference type="ARBA" id="ARBA00023015"/>
    </source>
</evidence>
<dbReference type="InterPro" id="IPR018356">
    <property type="entry name" value="Tscrpt_reg_HTH_DeoR_CS"/>
</dbReference>
<dbReference type="InterPro" id="IPR036388">
    <property type="entry name" value="WH-like_DNA-bd_sf"/>
</dbReference>
<reference evidence="8" key="1">
    <citation type="submission" date="2023-08" db="EMBL/GenBank/DDBJ databases">
        <authorList>
            <person name="Page C.A."/>
            <person name="Perez-Diaz I.M."/>
        </authorList>
    </citation>
    <scope>NUCLEOTIDE SEQUENCE</scope>
    <source>
        <strain evidence="8">3.8.38</strain>
    </source>
</reference>
<dbReference type="RefSeq" id="WP_313844554.1">
    <property type="nucleotide sequence ID" value="NZ_JAVLAM010000001.1"/>
</dbReference>
<dbReference type="Gene3D" id="1.10.10.10">
    <property type="entry name" value="Winged helix-like DNA-binding domain superfamily/Winged helix DNA-binding domain"/>
    <property type="match status" value="1"/>
</dbReference>
<dbReference type="GO" id="GO:0003677">
    <property type="term" value="F:DNA binding"/>
    <property type="evidence" value="ECO:0007669"/>
    <property type="project" value="UniProtKB-KW"/>
</dbReference>
<dbReference type="Gene3D" id="3.40.50.1360">
    <property type="match status" value="1"/>
</dbReference>
<keyword evidence="4 8" id="KW-0238">DNA-binding</keyword>
<dbReference type="InterPro" id="IPR037171">
    <property type="entry name" value="NagB/RpiA_transferase-like"/>
</dbReference>
<evidence type="ECO:0000313" key="8">
    <source>
        <dbReference type="EMBL" id="MDT7013396.1"/>
    </source>
</evidence>
<evidence type="ECO:0000256" key="5">
    <source>
        <dbReference type="ARBA" id="ARBA00023163"/>
    </source>
</evidence>
<dbReference type="SMART" id="SM01134">
    <property type="entry name" value="DeoRC"/>
    <property type="match status" value="1"/>
</dbReference>
<dbReference type="PROSITE" id="PS00894">
    <property type="entry name" value="HTH_DEOR_1"/>
    <property type="match status" value="1"/>
</dbReference>
<dbReference type="SUPFAM" id="SSF100950">
    <property type="entry name" value="NagB/RpiA/CoA transferase-like"/>
    <property type="match status" value="1"/>
</dbReference>
<comment type="function">
    <text evidence="6">Repressor of the lactose catabolism operon. Galactose-6-phosphate is the inducer.</text>
</comment>
<dbReference type="AlphaFoldDB" id="A0AAW8W0A3"/>
<dbReference type="SUPFAM" id="SSF46785">
    <property type="entry name" value="Winged helix' DNA-binding domain"/>
    <property type="match status" value="1"/>
</dbReference>
<feature type="domain" description="HTH deoR-type" evidence="7">
    <location>
        <begin position="2"/>
        <end position="57"/>
    </location>
</feature>